<gene>
    <name evidence="1" type="ORF">NSCI0253_LOCUS41567</name>
</gene>
<reference evidence="1" key="1">
    <citation type="submission" date="2021-01" db="EMBL/GenBank/DDBJ databases">
        <authorList>
            <person name="Corre E."/>
            <person name="Pelletier E."/>
            <person name="Niang G."/>
            <person name="Scheremetjew M."/>
            <person name="Finn R."/>
            <person name="Kale V."/>
            <person name="Holt S."/>
            <person name="Cochrane G."/>
            <person name="Meng A."/>
            <person name="Brown T."/>
            <person name="Cohen L."/>
        </authorList>
    </citation>
    <scope>NUCLEOTIDE SEQUENCE</scope>
</reference>
<protein>
    <submittedName>
        <fullName evidence="1">Uncharacterized protein</fullName>
    </submittedName>
</protein>
<proteinExistence type="predicted"/>
<name>A0A7S1AW82_NOCSC</name>
<organism evidence="1">
    <name type="scientific">Noctiluca scintillans</name>
    <name type="common">Sea sparkle</name>
    <name type="synonym">Red tide dinoflagellate</name>
    <dbReference type="NCBI Taxonomy" id="2966"/>
    <lineage>
        <taxon>Eukaryota</taxon>
        <taxon>Sar</taxon>
        <taxon>Alveolata</taxon>
        <taxon>Dinophyceae</taxon>
        <taxon>Noctilucales</taxon>
        <taxon>Noctilucaceae</taxon>
        <taxon>Noctiluca</taxon>
    </lineage>
</organism>
<dbReference type="EMBL" id="HBFQ01058676">
    <property type="protein sequence ID" value="CAD8867212.1"/>
    <property type="molecule type" value="Transcribed_RNA"/>
</dbReference>
<evidence type="ECO:0000313" key="1">
    <source>
        <dbReference type="EMBL" id="CAD8867212.1"/>
    </source>
</evidence>
<dbReference type="AlphaFoldDB" id="A0A7S1AW82"/>
<accession>A0A7S1AW82</accession>
<sequence>MHGRECLVCCSPVRGADKASFGECGRGQQCSVLLQSASARQSESQLGASKLQVEQQWASDALLQSCSECHSSWHMSKSYLLAQRISRFMRTHYPFCCDSVHQRCWSAITDA</sequence>